<feature type="domain" description="Radical SAM core" evidence="11">
    <location>
        <begin position="131"/>
        <end position="368"/>
    </location>
</feature>
<keyword evidence="4 8" id="KW-0949">S-adenosyl-L-methionine</keyword>
<keyword evidence="5 8" id="KW-0479">Metal-binding</keyword>
<keyword evidence="12" id="KW-0687">Ribonucleoprotein</keyword>
<keyword evidence="2 8" id="KW-0963">Cytoplasm</keyword>
<comment type="caution">
    <text evidence="12">The sequence shown here is derived from an EMBL/GenBank/DDBJ whole genome shotgun (WGS) entry which is preliminary data.</text>
</comment>
<dbReference type="PROSITE" id="PS50926">
    <property type="entry name" value="TRAM"/>
    <property type="match status" value="1"/>
</dbReference>
<feature type="binding site" evidence="8">
    <location>
        <position position="78"/>
    </location>
    <ligand>
        <name>[4Fe-4S] cluster</name>
        <dbReference type="ChEBI" id="CHEBI:49883"/>
        <label>1</label>
    </ligand>
</feature>
<organism evidence="12 13">
    <name type="scientific">Methylomonas lenta</name>
    <dbReference type="NCBI Taxonomy" id="980561"/>
    <lineage>
        <taxon>Bacteria</taxon>
        <taxon>Pseudomonadati</taxon>
        <taxon>Pseudomonadota</taxon>
        <taxon>Gammaproteobacteria</taxon>
        <taxon>Methylococcales</taxon>
        <taxon>Methylococcaceae</taxon>
        <taxon>Methylomonas</taxon>
    </lineage>
</organism>
<dbReference type="SFLD" id="SFLDF00274">
    <property type="entry name" value="ribosomal_protein_S12_methylth"/>
    <property type="match status" value="1"/>
</dbReference>
<feature type="domain" description="MTTase N-terminal" evidence="10">
    <location>
        <begin position="4"/>
        <end position="114"/>
    </location>
</feature>
<dbReference type="PROSITE" id="PS01278">
    <property type="entry name" value="MTTASE_RADICAL"/>
    <property type="match status" value="1"/>
</dbReference>
<feature type="binding site" evidence="8">
    <location>
        <position position="145"/>
    </location>
    <ligand>
        <name>[4Fe-4S] cluster</name>
        <dbReference type="ChEBI" id="CHEBI:49883"/>
        <label>2</label>
        <note>4Fe-4S-S-AdoMet</note>
    </ligand>
</feature>
<comment type="catalytic activity">
    <reaction evidence="8">
        <text>L-aspartate(89)-[ribosomal protein uS12]-hydrogen + (sulfur carrier)-SH + AH2 + 2 S-adenosyl-L-methionine = 3-methylsulfanyl-L-aspartate(89)-[ribosomal protein uS12]-hydrogen + (sulfur carrier)-H + 5'-deoxyadenosine + L-methionine + A + S-adenosyl-L-homocysteine + 2 H(+)</text>
        <dbReference type="Rhea" id="RHEA:37087"/>
        <dbReference type="Rhea" id="RHEA-COMP:10460"/>
        <dbReference type="Rhea" id="RHEA-COMP:10461"/>
        <dbReference type="Rhea" id="RHEA-COMP:14737"/>
        <dbReference type="Rhea" id="RHEA-COMP:14739"/>
        <dbReference type="ChEBI" id="CHEBI:13193"/>
        <dbReference type="ChEBI" id="CHEBI:15378"/>
        <dbReference type="ChEBI" id="CHEBI:17319"/>
        <dbReference type="ChEBI" id="CHEBI:17499"/>
        <dbReference type="ChEBI" id="CHEBI:29917"/>
        <dbReference type="ChEBI" id="CHEBI:29961"/>
        <dbReference type="ChEBI" id="CHEBI:57844"/>
        <dbReference type="ChEBI" id="CHEBI:57856"/>
        <dbReference type="ChEBI" id="CHEBI:59789"/>
        <dbReference type="ChEBI" id="CHEBI:64428"/>
        <dbReference type="ChEBI" id="CHEBI:73599"/>
        <dbReference type="EC" id="2.8.4.4"/>
    </reaction>
</comment>
<accession>A0A177MV82</accession>
<dbReference type="EC" id="2.8.4.4" evidence="8"/>
<dbReference type="GO" id="GO:0103039">
    <property type="term" value="F:protein methylthiotransferase activity"/>
    <property type="evidence" value="ECO:0007669"/>
    <property type="project" value="UniProtKB-EC"/>
</dbReference>
<keyword evidence="1 8" id="KW-0004">4Fe-4S</keyword>
<dbReference type="InterPro" id="IPR006638">
    <property type="entry name" value="Elp3/MiaA/NifB-like_rSAM"/>
</dbReference>
<dbReference type="NCBIfam" id="TIGR00089">
    <property type="entry name" value="MiaB/RimO family radical SAM methylthiotransferase"/>
    <property type="match status" value="1"/>
</dbReference>
<comment type="similarity">
    <text evidence="8">Belongs to the methylthiotransferase family. RimO subfamily.</text>
</comment>
<dbReference type="InterPro" id="IPR012340">
    <property type="entry name" value="NA-bd_OB-fold"/>
</dbReference>
<evidence type="ECO:0000256" key="3">
    <source>
        <dbReference type="ARBA" id="ARBA00022679"/>
    </source>
</evidence>
<dbReference type="InterPro" id="IPR005839">
    <property type="entry name" value="Methylthiotransferase"/>
</dbReference>
<dbReference type="GO" id="GO:0006400">
    <property type="term" value="P:tRNA modification"/>
    <property type="evidence" value="ECO:0007669"/>
    <property type="project" value="InterPro"/>
</dbReference>
<dbReference type="STRING" id="980561.A1359_18595"/>
<dbReference type="Gene3D" id="3.40.50.12160">
    <property type="entry name" value="Methylthiotransferase, N-terminal domain"/>
    <property type="match status" value="1"/>
</dbReference>
<dbReference type="InterPro" id="IPR013848">
    <property type="entry name" value="Methylthiotransferase_N"/>
</dbReference>
<comment type="function">
    <text evidence="8">Catalyzes the methylthiolation of an aspartic acid residue of ribosomal protein uS12.</text>
</comment>
<name>A0A177MV82_9GAMM</name>
<dbReference type="GO" id="GO:0046872">
    <property type="term" value="F:metal ion binding"/>
    <property type="evidence" value="ECO:0007669"/>
    <property type="project" value="UniProtKB-KW"/>
</dbReference>
<dbReference type="GO" id="GO:0005829">
    <property type="term" value="C:cytosol"/>
    <property type="evidence" value="ECO:0007669"/>
    <property type="project" value="TreeGrafter"/>
</dbReference>
<reference evidence="12 13" key="1">
    <citation type="submission" date="2016-03" db="EMBL/GenBank/DDBJ databases">
        <authorList>
            <person name="Ploux O."/>
        </authorList>
    </citation>
    <scope>NUCLEOTIDE SEQUENCE [LARGE SCALE GENOMIC DNA]</scope>
    <source>
        <strain evidence="12 13">R-45370</strain>
    </source>
</reference>
<dbReference type="HAMAP" id="MF_01865">
    <property type="entry name" value="MTTase_RimO"/>
    <property type="match status" value="1"/>
</dbReference>
<feature type="binding site" evidence="8">
    <location>
        <position position="152"/>
    </location>
    <ligand>
        <name>[4Fe-4S] cluster</name>
        <dbReference type="ChEBI" id="CHEBI:49883"/>
        <label>2</label>
        <note>4Fe-4S-S-AdoMet</note>
    </ligand>
</feature>
<evidence type="ECO:0000256" key="2">
    <source>
        <dbReference type="ARBA" id="ARBA00022490"/>
    </source>
</evidence>
<feature type="binding site" evidence="8">
    <location>
        <position position="49"/>
    </location>
    <ligand>
        <name>[4Fe-4S] cluster</name>
        <dbReference type="ChEBI" id="CHEBI:49883"/>
        <label>1</label>
    </ligand>
</feature>
<dbReference type="GO" id="GO:0051539">
    <property type="term" value="F:4 iron, 4 sulfur cluster binding"/>
    <property type="evidence" value="ECO:0007669"/>
    <property type="project" value="UniProtKB-UniRule"/>
</dbReference>
<evidence type="ECO:0000256" key="5">
    <source>
        <dbReference type="ARBA" id="ARBA00022723"/>
    </source>
</evidence>
<keyword evidence="12" id="KW-0689">Ribosomal protein</keyword>
<comment type="subcellular location">
    <subcellularLocation>
        <location evidence="8">Cytoplasm</location>
    </subcellularLocation>
</comment>
<evidence type="ECO:0000256" key="8">
    <source>
        <dbReference type="HAMAP-Rule" id="MF_01865"/>
    </source>
</evidence>
<dbReference type="RefSeq" id="WP_066988210.1">
    <property type="nucleotide sequence ID" value="NZ_LUUI01000170.1"/>
</dbReference>
<protein>
    <recommendedName>
        <fullName evidence="8">Ribosomal protein uS12 methylthiotransferase RimO</fullName>
        <shortName evidence="8">uS12 MTTase</shortName>
        <shortName evidence="8">uS12 methylthiotransferase</shortName>
        <ecNumber evidence="8">2.8.4.4</ecNumber>
    </recommendedName>
    <alternativeName>
        <fullName evidence="8">Ribosomal protein uS12 (aspartate-C(3))-methylthiotransferase</fullName>
    </alternativeName>
    <alternativeName>
        <fullName evidence="8">Ribosome maturation factor RimO</fullName>
    </alternativeName>
</protein>
<sequence>MSNPRVGFISLGCPKALVDSEQILTRLRSEGYQVSPNYKDSDLVIVNTCGFIDAAVEESLDSIGEALAENGRVIVTGCLGARQDEILARHPQVLKITGAHATDEVVAAVHEHLPPMHNPFLDLLPPQGIKLTPDHYAYLKISEGCNHRCTFCIIPSMRGDLVSRPIDDVMLEAEKLVDAGVKELLIVSQDTSAYGLDLKYQQRSWRGRDVQSRFYDLAEALGELDVWVRMHYVYPYPHVDDVVPLMAAGKILPYLDIPFQHANSRILKLMKRPAAAENNLERIRAWRSICPDLTIRSTFIVGFPGETEQEFEELLQFLTEAKMDRVGCFAYSPVKGAAANELPDSVPEAVKQERLARFMEHQAGISADRLLGRVGGRETVLIDEVVEEGAVARSKSDAPEIDGQVFIDGATHLKVGDFVEVEIEEADEYDLWARLI</sequence>
<dbReference type="Proteomes" id="UP000078476">
    <property type="component" value="Unassembled WGS sequence"/>
</dbReference>
<dbReference type="PANTHER" id="PTHR43837:SF1">
    <property type="entry name" value="RIBOSOMAL PROTEIN US12 METHYLTHIOTRANSFERASE RIMO"/>
    <property type="match status" value="1"/>
</dbReference>
<feature type="binding site" evidence="8">
    <location>
        <position position="149"/>
    </location>
    <ligand>
        <name>[4Fe-4S] cluster</name>
        <dbReference type="ChEBI" id="CHEBI:49883"/>
        <label>2</label>
        <note>4Fe-4S-S-AdoMet</note>
    </ligand>
</feature>
<dbReference type="GO" id="GO:0005840">
    <property type="term" value="C:ribosome"/>
    <property type="evidence" value="ECO:0007669"/>
    <property type="project" value="UniProtKB-KW"/>
</dbReference>
<evidence type="ECO:0000256" key="4">
    <source>
        <dbReference type="ARBA" id="ARBA00022691"/>
    </source>
</evidence>
<gene>
    <name evidence="8 12" type="primary">rimO</name>
    <name evidence="12" type="ORF">A1359_18595</name>
</gene>
<evidence type="ECO:0000259" key="10">
    <source>
        <dbReference type="PROSITE" id="PS51449"/>
    </source>
</evidence>
<dbReference type="GO" id="GO:0035599">
    <property type="term" value="F:aspartic acid methylthiotransferase activity"/>
    <property type="evidence" value="ECO:0007669"/>
    <property type="project" value="TreeGrafter"/>
</dbReference>
<dbReference type="CDD" id="cd01335">
    <property type="entry name" value="Radical_SAM"/>
    <property type="match status" value="1"/>
</dbReference>
<dbReference type="OrthoDB" id="9805215at2"/>
<evidence type="ECO:0000256" key="7">
    <source>
        <dbReference type="ARBA" id="ARBA00023014"/>
    </source>
</evidence>
<dbReference type="PANTHER" id="PTHR43837">
    <property type="entry name" value="RIBOSOMAL PROTEIN S12 METHYLTHIOTRANSFERASE RIMO"/>
    <property type="match status" value="1"/>
</dbReference>
<dbReference type="Pfam" id="PF04055">
    <property type="entry name" value="Radical_SAM"/>
    <property type="match status" value="1"/>
</dbReference>
<dbReference type="InterPro" id="IPR058240">
    <property type="entry name" value="rSAM_sf"/>
</dbReference>
<evidence type="ECO:0000313" key="13">
    <source>
        <dbReference type="Proteomes" id="UP000078476"/>
    </source>
</evidence>
<dbReference type="InterPro" id="IPR005840">
    <property type="entry name" value="Ribosomal_uS12_MeSTrfase_RimO"/>
</dbReference>
<comment type="cofactor">
    <cofactor evidence="8">
        <name>[4Fe-4S] cluster</name>
        <dbReference type="ChEBI" id="CHEBI:49883"/>
    </cofactor>
    <text evidence="8">Binds 2 [4Fe-4S] clusters. One cluster is coordinated with 3 cysteines and an exchangeable S-adenosyl-L-methionine.</text>
</comment>
<keyword evidence="3 8" id="KW-0808">Transferase</keyword>
<dbReference type="AlphaFoldDB" id="A0A177MV82"/>
<dbReference type="InterPro" id="IPR002792">
    <property type="entry name" value="TRAM_dom"/>
</dbReference>
<dbReference type="InterPro" id="IPR020612">
    <property type="entry name" value="Methylthiotransferase_CS"/>
</dbReference>
<dbReference type="SUPFAM" id="SSF102114">
    <property type="entry name" value="Radical SAM enzymes"/>
    <property type="match status" value="1"/>
</dbReference>
<dbReference type="SMART" id="SM00729">
    <property type="entry name" value="Elp3"/>
    <property type="match status" value="1"/>
</dbReference>
<evidence type="ECO:0000259" key="11">
    <source>
        <dbReference type="PROSITE" id="PS51918"/>
    </source>
</evidence>
<dbReference type="InterPro" id="IPR038135">
    <property type="entry name" value="Methylthiotransferase_N_sf"/>
</dbReference>
<dbReference type="InterPro" id="IPR023404">
    <property type="entry name" value="rSAM_horseshoe"/>
</dbReference>
<dbReference type="Gene3D" id="2.40.50.140">
    <property type="entry name" value="Nucleic acid-binding proteins"/>
    <property type="match status" value="1"/>
</dbReference>
<dbReference type="EMBL" id="LUUI01000170">
    <property type="protein sequence ID" value="OAI09628.1"/>
    <property type="molecule type" value="Genomic_DNA"/>
</dbReference>
<dbReference type="FunFam" id="3.40.50.12160:FF:000002">
    <property type="entry name" value="Ribosomal protein S12 methylthiotransferase RimO"/>
    <property type="match status" value="1"/>
</dbReference>
<keyword evidence="6 8" id="KW-0408">Iron</keyword>
<dbReference type="Gene3D" id="3.80.30.20">
    <property type="entry name" value="tm_1862 like domain"/>
    <property type="match status" value="1"/>
</dbReference>
<evidence type="ECO:0000313" key="12">
    <source>
        <dbReference type="EMBL" id="OAI09628.1"/>
    </source>
</evidence>
<dbReference type="Pfam" id="PF00919">
    <property type="entry name" value="UPF0004"/>
    <property type="match status" value="1"/>
</dbReference>
<keyword evidence="13" id="KW-1185">Reference proteome</keyword>
<dbReference type="FunFam" id="2.40.50.140:FF:000060">
    <property type="entry name" value="Ribosomal protein S12 methylthiotransferase RimO"/>
    <property type="match status" value="1"/>
</dbReference>
<proteinExistence type="inferred from homology"/>
<feature type="domain" description="TRAM" evidence="9">
    <location>
        <begin position="368"/>
        <end position="436"/>
    </location>
</feature>
<dbReference type="SFLD" id="SFLDG01061">
    <property type="entry name" value="methylthiotransferase"/>
    <property type="match status" value="1"/>
</dbReference>
<feature type="binding site" evidence="8">
    <location>
        <position position="13"/>
    </location>
    <ligand>
        <name>[4Fe-4S] cluster</name>
        <dbReference type="ChEBI" id="CHEBI:49883"/>
        <label>1</label>
    </ligand>
</feature>
<dbReference type="SFLD" id="SFLDS00029">
    <property type="entry name" value="Radical_SAM"/>
    <property type="match status" value="1"/>
</dbReference>
<evidence type="ECO:0000256" key="6">
    <source>
        <dbReference type="ARBA" id="ARBA00023004"/>
    </source>
</evidence>
<evidence type="ECO:0000256" key="1">
    <source>
        <dbReference type="ARBA" id="ARBA00022485"/>
    </source>
</evidence>
<dbReference type="InterPro" id="IPR007197">
    <property type="entry name" value="rSAM"/>
</dbReference>
<evidence type="ECO:0000259" key="9">
    <source>
        <dbReference type="PROSITE" id="PS50926"/>
    </source>
</evidence>
<keyword evidence="7 8" id="KW-0411">Iron-sulfur</keyword>
<dbReference type="PROSITE" id="PS51918">
    <property type="entry name" value="RADICAL_SAM"/>
    <property type="match status" value="1"/>
</dbReference>
<dbReference type="PROSITE" id="PS51449">
    <property type="entry name" value="MTTASE_N"/>
    <property type="match status" value="1"/>
</dbReference>
<dbReference type="FunFam" id="3.80.30.20:FF:000001">
    <property type="entry name" value="tRNA-2-methylthio-N(6)-dimethylallyladenosine synthase 2"/>
    <property type="match status" value="1"/>
</dbReference>
<dbReference type="SFLD" id="SFLDG01082">
    <property type="entry name" value="B12-binding_domain_containing"/>
    <property type="match status" value="1"/>
</dbReference>
<dbReference type="NCBIfam" id="TIGR01125">
    <property type="entry name" value="30S ribosomal protein S12 methylthiotransferase RimO"/>
    <property type="match status" value="1"/>
</dbReference>
<dbReference type="Pfam" id="PF18693">
    <property type="entry name" value="TRAM_2"/>
    <property type="match status" value="1"/>
</dbReference>